<dbReference type="AlphaFoldDB" id="A0A4P8HT67"/>
<dbReference type="InterPro" id="IPR013424">
    <property type="entry name" value="Ice-binding_C"/>
</dbReference>
<evidence type="ECO:0000256" key="1">
    <source>
        <dbReference type="SAM" id="SignalP"/>
    </source>
</evidence>
<evidence type="ECO:0000313" key="4">
    <source>
        <dbReference type="EMBL" id="QCP11720.1"/>
    </source>
</evidence>
<keyword evidence="5" id="KW-1185">Reference proteome</keyword>
<evidence type="ECO:0000313" key="6">
    <source>
        <dbReference type="Proteomes" id="UP000584325"/>
    </source>
</evidence>
<evidence type="ECO:0000313" key="5">
    <source>
        <dbReference type="Proteomes" id="UP000298763"/>
    </source>
</evidence>
<dbReference type="EMBL" id="JACHXS010000002">
    <property type="protein sequence ID" value="MBB3220813.1"/>
    <property type="molecule type" value="Genomic_DNA"/>
</dbReference>
<keyword evidence="1" id="KW-0732">Signal</keyword>
<dbReference type="OrthoDB" id="8708394at2"/>
<feature type="domain" description="Ice-binding protein C-terminal" evidence="2">
    <location>
        <begin position="162"/>
        <end position="186"/>
    </location>
</feature>
<evidence type="ECO:0000259" key="2">
    <source>
        <dbReference type="Pfam" id="PF07589"/>
    </source>
</evidence>
<evidence type="ECO:0000313" key="3">
    <source>
        <dbReference type="EMBL" id="MBB3220813.1"/>
    </source>
</evidence>
<dbReference type="Proteomes" id="UP000298763">
    <property type="component" value="Chromosome"/>
</dbReference>
<dbReference type="NCBIfam" id="TIGR02595">
    <property type="entry name" value="PEP_CTERM"/>
    <property type="match status" value="1"/>
</dbReference>
<dbReference type="NCBIfam" id="NF035944">
    <property type="entry name" value="PEPxxWA-CTERM"/>
    <property type="match status" value="1"/>
</dbReference>
<organism evidence="3 6">
    <name type="scientific">Pseudoduganella umbonata</name>
    <dbReference type="NCBI Taxonomy" id="864828"/>
    <lineage>
        <taxon>Bacteria</taxon>
        <taxon>Pseudomonadati</taxon>
        <taxon>Pseudomonadota</taxon>
        <taxon>Betaproteobacteria</taxon>
        <taxon>Burkholderiales</taxon>
        <taxon>Oxalobacteraceae</taxon>
        <taxon>Telluria group</taxon>
        <taxon>Pseudoduganella</taxon>
    </lineage>
</organism>
<dbReference type="Pfam" id="PF07589">
    <property type="entry name" value="PEP-CTERM"/>
    <property type="match status" value="1"/>
</dbReference>
<sequence length="189" mass="20739">MFKRLIATGILLASSAAGHADELNYNFRWTGFLSVYDGIQQQWRPDMTFGGTFRGEDADNDGVIALAEISSLRLGYFPEIDFVLGCSNGGPGYSGIMGCYVQRFDYEIGGNLYFAAGFSEMTNGVIDSTMSAVAPERYSYGYFSQPSRVYYWTSETTFHITAIPEPASWAMLLGGLGMIGAAVRGRTER</sequence>
<name>A0A4P8HT67_9BURK</name>
<dbReference type="RefSeq" id="WP_137314567.1">
    <property type="nucleotide sequence ID" value="NZ_CP040017.1"/>
</dbReference>
<gene>
    <name evidence="4" type="ORF">FCL38_15795</name>
    <name evidence="3" type="ORF">FHS02_001612</name>
</gene>
<feature type="chain" id="PRO_5044607460" evidence="1">
    <location>
        <begin position="21"/>
        <end position="189"/>
    </location>
</feature>
<protein>
    <submittedName>
        <fullName evidence="4">PEP-CTERM sorting domain-containing protein</fullName>
    </submittedName>
</protein>
<reference evidence="4 5" key="1">
    <citation type="submission" date="2019-05" db="EMBL/GenBank/DDBJ databases">
        <title>Draft Genome Sequences of Six Type Strains of the Genus Massilia.</title>
        <authorList>
            <person name="Miess H."/>
            <person name="Frediansyhah A."/>
            <person name="Gross H."/>
        </authorList>
    </citation>
    <scope>NUCLEOTIDE SEQUENCE [LARGE SCALE GENOMIC DNA]</scope>
    <source>
        <strain evidence="4 5">DSMZ 26121</strain>
    </source>
</reference>
<dbReference type="Proteomes" id="UP000584325">
    <property type="component" value="Unassembled WGS sequence"/>
</dbReference>
<feature type="signal peptide" evidence="1">
    <location>
        <begin position="1"/>
        <end position="20"/>
    </location>
</feature>
<accession>A0A4P8HT67</accession>
<proteinExistence type="predicted"/>
<reference evidence="3 6" key="2">
    <citation type="submission" date="2020-08" db="EMBL/GenBank/DDBJ databases">
        <title>Genomic Encyclopedia of Type Strains, Phase III (KMG-III): the genomes of soil and plant-associated and newly described type strains.</title>
        <authorList>
            <person name="Whitman W."/>
        </authorList>
    </citation>
    <scope>NUCLEOTIDE SEQUENCE [LARGE SCALE GENOMIC DNA]</scope>
    <source>
        <strain evidence="3 6">CECT 7753</strain>
    </source>
</reference>
<dbReference type="EMBL" id="CP040017">
    <property type="protein sequence ID" value="QCP11720.1"/>
    <property type="molecule type" value="Genomic_DNA"/>
</dbReference>